<accession>A0A484I8Q5</accession>
<dbReference type="PANTHER" id="PTHR12697">
    <property type="entry name" value="PBS LYASE HEAT-LIKE PROTEIN"/>
    <property type="match status" value="1"/>
</dbReference>
<dbReference type="InterPro" id="IPR004155">
    <property type="entry name" value="PBS_lyase_HEAT"/>
</dbReference>
<name>A0A484I8Q5_9ARCH</name>
<dbReference type="GO" id="GO:0016829">
    <property type="term" value="F:lyase activity"/>
    <property type="evidence" value="ECO:0007669"/>
    <property type="project" value="UniProtKB-KW"/>
</dbReference>
<dbReference type="SMART" id="SM00567">
    <property type="entry name" value="EZ_HEAT"/>
    <property type="match status" value="3"/>
</dbReference>
<dbReference type="Pfam" id="PF13646">
    <property type="entry name" value="HEAT_2"/>
    <property type="match status" value="1"/>
</dbReference>
<sequence>MERNLQTIINPCKFSKFALANRLDLLMEMEQHFDNKDEEYFKNLVNHEDLIIRTRAVCILADISGERAIESIGQVLLNDSDPLVRHEAAFSLGQLGFKSGIEPLSKAVLNDPSFFVRHEAAVALGVIGSEEARKTLERALNDESEEVRESAMIALANLDYISHVKRTNKFTTLTGG</sequence>
<dbReference type="GO" id="GO:0016491">
    <property type="term" value="F:oxidoreductase activity"/>
    <property type="evidence" value="ECO:0007669"/>
    <property type="project" value="TreeGrafter"/>
</dbReference>
<dbReference type="InterPro" id="IPR011989">
    <property type="entry name" value="ARM-like"/>
</dbReference>
<dbReference type="InterPro" id="IPR016024">
    <property type="entry name" value="ARM-type_fold"/>
</dbReference>
<dbReference type="AlphaFoldDB" id="A0A484I8Q5"/>
<evidence type="ECO:0000313" key="1">
    <source>
        <dbReference type="EMBL" id="VFJ14090.1"/>
    </source>
</evidence>
<gene>
    <name evidence="1" type="ORF">NFRAN_1768</name>
</gene>
<dbReference type="EMBL" id="LR216287">
    <property type="protein sequence ID" value="VFJ14090.1"/>
    <property type="molecule type" value="Genomic_DNA"/>
</dbReference>
<proteinExistence type="predicted"/>
<keyword evidence="1" id="KW-0456">Lyase</keyword>
<dbReference type="Proteomes" id="UP000294299">
    <property type="component" value="Chromosome NFRAN"/>
</dbReference>
<protein>
    <submittedName>
        <fullName evidence="1">Putative lyase</fullName>
    </submittedName>
</protein>
<dbReference type="PANTHER" id="PTHR12697:SF5">
    <property type="entry name" value="DEOXYHYPUSINE HYDROXYLASE"/>
    <property type="match status" value="1"/>
</dbReference>
<dbReference type="SUPFAM" id="SSF48371">
    <property type="entry name" value="ARM repeat"/>
    <property type="match status" value="1"/>
</dbReference>
<dbReference type="KEGG" id="nfn:NFRAN_1768"/>
<reference evidence="1 2" key="1">
    <citation type="submission" date="2019-02" db="EMBL/GenBank/DDBJ databases">
        <authorList>
            <person name="Lehtovirta-Morley E L."/>
        </authorList>
    </citation>
    <scope>NUCLEOTIDE SEQUENCE [LARGE SCALE GENOMIC DNA]</scope>
    <source>
        <strain evidence="1">NFRAN1</strain>
    </source>
</reference>
<dbReference type="Gene3D" id="1.25.10.10">
    <property type="entry name" value="Leucine-rich Repeat Variant"/>
    <property type="match status" value="1"/>
</dbReference>
<evidence type="ECO:0000313" key="2">
    <source>
        <dbReference type="Proteomes" id="UP000294299"/>
    </source>
</evidence>
<organism evidence="1 2">
    <name type="scientific">Candidatus Nitrosocosmicus franklandianus</name>
    <dbReference type="NCBI Taxonomy" id="1798806"/>
    <lineage>
        <taxon>Archaea</taxon>
        <taxon>Nitrososphaerota</taxon>
        <taxon>Nitrososphaeria</taxon>
        <taxon>Nitrososphaerales</taxon>
        <taxon>Nitrososphaeraceae</taxon>
        <taxon>Candidatus Nitrosocosmicus</taxon>
    </lineage>
</organism>
<keyword evidence="2" id="KW-1185">Reference proteome</keyword>